<dbReference type="PANTHER" id="PTHR24256">
    <property type="entry name" value="TRYPTASE-RELATED"/>
    <property type="match status" value="1"/>
</dbReference>
<dbReference type="FunFam" id="2.40.10.10:FF:000002">
    <property type="entry name" value="Transmembrane protease serine"/>
    <property type="match status" value="1"/>
</dbReference>
<evidence type="ECO:0000259" key="3">
    <source>
        <dbReference type="PROSITE" id="PS50240"/>
    </source>
</evidence>
<evidence type="ECO:0000256" key="1">
    <source>
        <dbReference type="ARBA" id="ARBA00023157"/>
    </source>
</evidence>
<protein>
    <recommendedName>
        <fullName evidence="3">Peptidase S1 domain-containing protein</fullName>
    </recommendedName>
</protein>
<proteinExistence type="inferred from homology"/>
<dbReference type="GO" id="GO:0004252">
    <property type="term" value="F:serine-type endopeptidase activity"/>
    <property type="evidence" value="ECO:0007669"/>
    <property type="project" value="InterPro"/>
</dbReference>
<reference evidence="4 5" key="1">
    <citation type="submission" date="2020-11" db="EMBL/GenBank/DDBJ databases">
        <authorList>
            <person name="Wallbank WR R."/>
            <person name="Pardo Diaz C."/>
            <person name="Kozak K."/>
            <person name="Martin S."/>
            <person name="Jiggins C."/>
            <person name="Moest M."/>
            <person name="Warren A I."/>
            <person name="Generalovic N T."/>
            <person name="Byers J.R.P. K."/>
            <person name="Montejo-Kovacevich G."/>
            <person name="Yen C E."/>
        </authorList>
    </citation>
    <scope>NUCLEOTIDE SEQUENCE [LARGE SCALE GENOMIC DNA]</scope>
</reference>
<gene>
    <name evidence="4" type="ORF">HERILL_LOCUS11992</name>
</gene>
<name>A0A7R8UZH2_HERIL</name>
<dbReference type="InterPro" id="IPR001254">
    <property type="entry name" value="Trypsin_dom"/>
</dbReference>
<dbReference type="Gene3D" id="2.40.10.10">
    <property type="entry name" value="Trypsin-like serine proteases"/>
    <property type="match status" value="2"/>
</dbReference>
<dbReference type="SUPFAM" id="SSF50494">
    <property type="entry name" value="Trypsin-like serine proteases"/>
    <property type="match status" value="1"/>
</dbReference>
<dbReference type="InterPro" id="IPR051487">
    <property type="entry name" value="Ser/Thr_Proteases_Immune/Dev"/>
</dbReference>
<comment type="similarity">
    <text evidence="2">Belongs to the peptidase S1 family. CLIP subfamily.</text>
</comment>
<dbReference type="InterPro" id="IPR009003">
    <property type="entry name" value="Peptidase_S1_PA"/>
</dbReference>
<organism evidence="4 5">
    <name type="scientific">Hermetia illucens</name>
    <name type="common">Black soldier fly</name>
    <dbReference type="NCBI Taxonomy" id="343691"/>
    <lineage>
        <taxon>Eukaryota</taxon>
        <taxon>Metazoa</taxon>
        <taxon>Ecdysozoa</taxon>
        <taxon>Arthropoda</taxon>
        <taxon>Hexapoda</taxon>
        <taxon>Insecta</taxon>
        <taxon>Pterygota</taxon>
        <taxon>Neoptera</taxon>
        <taxon>Endopterygota</taxon>
        <taxon>Diptera</taxon>
        <taxon>Brachycera</taxon>
        <taxon>Stratiomyomorpha</taxon>
        <taxon>Stratiomyidae</taxon>
        <taxon>Hermetiinae</taxon>
        <taxon>Hermetia</taxon>
    </lineage>
</organism>
<feature type="domain" description="Peptidase S1" evidence="3">
    <location>
        <begin position="1"/>
        <end position="182"/>
    </location>
</feature>
<dbReference type="EMBL" id="LR899012">
    <property type="protein sequence ID" value="CAD7089444.1"/>
    <property type="molecule type" value="Genomic_DNA"/>
</dbReference>
<accession>A0A7R8UZH2</accession>
<dbReference type="SMART" id="SM00020">
    <property type="entry name" value="Tryp_SPc"/>
    <property type="match status" value="1"/>
</dbReference>
<evidence type="ECO:0000313" key="4">
    <source>
        <dbReference type="EMBL" id="CAD7089444.1"/>
    </source>
</evidence>
<dbReference type="PROSITE" id="PS50240">
    <property type="entry name" value="TRYPSIN_DOM"/>
    <property type="match status" value="1"/>
</dbReference>
<dbReference type="GO" id="GO:0006508">
    <property type="term" value="P:proteolysis"/>
    <property type="evidence" value="ECO:0007669"/>
    <property type="project" value="InterPro"/>
</dbReference>
<evidence type="ECO:0000313" key="5">
    <source>
        <dbReference type="Proteomes" id="UP000594454"/>
    </source>
</evidence>
<dbReference type="InParanoid" id="A0A7R8UZH2"/>
<dbReference type="Pfam" id="PF00089">
    <property type="entry name" value="Trypsin"/>
    <property type="match status" value="1"/>
</dbReference>
<evidence type="ECO:0000256" key="2">
    <source>
        <dbReference type="ARBA" id="ARBA00024195"/>
    </source>
</evidence>
<keyword evidence="5" id="KW-1185">Reference proteome</keyword>
<dbReference type="CDD" id="cd00190">
    <property type="entry name" value="Tryp_SPc"/>
    <property type="match status" value="1"/>
</dbReference>
<sequence length="194" mass="21484">MRSSREPFLPEEVHVQEVVTHERFERKRLLNDIGLLLLTKEVTLNDQVNTVCLPPANLALNLSDCTATGWGKHAYGEAVTYPSVLKKINLPVIPKDQCETSLRSHLTEYFKLHSSFICAGGGAGMDTCTGDGGSPLVCPAVGSADQFYQVGITSWGIKCESGYPGVYAHVAKFRSWIDEKFAEREIEFCPLLYK</sequence>
<dbReference type="InterPro" id="IPR043504">
    <property type="entry name" value="Peptidase_S1_PA_chymotrypsin"/>
</dbReference>
<dbReference type="Proteomes" id="UP000594454">
    <property type="component" value="Chromosome 4"/>
</dbReference>
<keyword evidence="1" id="KW-1015">Disulfide bond</keyword>
<dbReference type="AlphaFoldDB" id="A0A7R8UZH2"/>
<dbReference type="OrthoDB" id="6261922at2759"/>